<dbReference type="InterPro" id="IPR041664">
    <property type="entry name" value="AAA_16"/>
</dbReference>
<dbReference type="SMART" id="SM00220">
    <property type="entry name" value="S_TKc"/>
    <property type="match status" value="1"/>
</dbReference>
<dbReference type="PANTHER" id="PTHR43642:SF1">
    <property type="entry name" value="HYBRID SIGNAL TRANSDUCTION HISTIDINE KINASE G"/>
    <property type="match status" value="1"/>
</dbReference>
<dbReference type="Pfam" id="PF00069">
    <property type="entry name" value="Pkinase"/>
    <property type="match status" value="1"/>
</dbReference>
<dbReference type="InterPro" id="IPR036097">
    <property type="entry name" value="HisK_dim/P_sf"/>
</dbReference>
<dbReference type="SMART" id="SM00065">
    <property type="entry name" value="GAF"/>
    <property type="match status" value="1"/>
</dbReference>
<gene>
    <name evidence="7" type="ORF">A4W93_01560</name>
</gene>
<dbReference type="Gene3D" id="3.40.50.300">
    <property type="entry name" value="P-loop containing nucleotide triphosphate hydrolases"/>
    <property type="match status" value="1"/>
</dbReference>
<evidence type="ECO:0000313" key="8">
    <source>
        <dbReference type="Proteomes" id="UP000193427"/>
    </source>
</evidence>
<name>A0A1W6L361_9BURK</name>
<evidence type="ECO:0000256" key="4">
    <source>
        <dbReference type="SAM" id="MobiDB-lite"/>
    </source>
</evidence>
<dbReference type="SMART" id="SM00388">
    <property type="entry name" value="HisKA"/>
    <property type="match status" value="1"/>
</dbReference>
<proteinExistence type="predicted"/>
<sequence>MALHDDWAVMPLELVSRNGDTRLLLRDTGAVPLRERDAGPLAPGRFLALAVALTAATLRMHAAGLVHCALAPDRILVHEDTGRVMLTGFGCALRLGDDATHRVIVDSMAWEAADIDYLAPELGSRMNRRIDVRADLYSLGCIFHELLVGVPPFNEGDTTARLHAHATLAPEPLHRLRPEVPEQLSRLVLRLLEKAPERRYADSAGLLTDLRASEALFQRDGLIPAFPLDAGAAIAGGSQDLSVFVGRDRELAQLLSVHAEVQSGAGMGICWVSGLPGLGKSALLREAVARMATSTAAPRVATGKASSDRGGQPFHVLAQALEPLLQMVLGSPDAAFDTWRERLSHAARDAVSTLVRLLPSLGAILGAASPQVPASIAPVEASRGFEREIVQRAMARLITCFAVPERPLVLLLDDLQWADVETVHVLERLLSDHAQVPLLLLGSLRSTGAPDEHPVCATPLYRTSRAVHIKLHPLDAESAHQLLAQMFGRDPGELGPLVDVVARRTGHNPFFMRRLLGRLVNDRVIAYDPLHGCWTWQDGPAAAHDYLAGIGDLLARDVQDLPPTTRSLLRALACLGDRASTIDLAIATDGDDTDVPVRLAAAIASGFVERDGDAWAFTHDHLRDAAYASIPETERAAWHLGIVRRQQAHADVVPVFSRALQARLARPAVEAREERLAFADLQVQAGKRARAATAHHAALTFFRSALECLADDTTSPLAMEATLLCGEAEFLTGALEAAEDRLSALQRRAGDGLFGADLARLRAALYTTLGAFEQALDVGLGFLAKAGIEVPAHPGETEVQDEYLRLRDWLDVNGVQALRDLPIDTDPLRRAIVDIFAELLPPALYSDQNLLDLMLVRMVHLAIRNGHTDASANGYVCMNQIVGMRYGDHAQARDFGALALHLVDERGLRRYQARVYHTYGTFVVPWTAPAREARGYIVKAFDIANRVGDHTFALYCGRNQATGMLFAGESLEEVRETVEQALARARDANFVLVVDALLAQRALLGQLQDGRYDADVMAEPVEGAPATLVDLAYWVHRLQVDLLFGDLPGALEAGRRAEACKMVARSFAEFGELPYYGALALLALPARDPDQQALLHRHLAALAEWDATCPENFGARHALVRAELARVTGNDAEALVHYADAVSEAREHGFTQVEALAAELAAGFHAGRRREIEARAYARHAVATWQRWGAAAKARQLQLRFPGLLDADVPDPSARGLRELDVQAVLRITNALASDLVPERLIETTMRTALENTGASYGALALWREGVWQVRARARTAGRSIVVTQEPVALSADVVPMTVALTVARTQQATQVDDVRTVQALAQDDYVNRSRPRSLLCVPMMRYAKLVGVLYLENDLAPRVFTAAKAELLDVIASQASFALENMRLYEALIEQHRQRMGAEEQLRSALAELERSSRLKAMGELVASIVHEIGQPLSAIDTSASAAGRWLDRAEPEIDEARAMITHVGLSAKRAKSIIQGLRAMARKAEPEFSDIDLVDALRECASLTTGALADLGASLAIDGPQAACRVRGDRIQLQQVVVNLLMNGAESMANRPAGTRDLLLSWRDAGQGFVEVVVEDCGSGLSAEAALRLMEPFFTTKRAGMGMGLAICKSIADAHGGTLTFVARCEGGTRVTFRIPSEVDGPGPATSDPLASARPVAAHR</sequence>
<dbReference type="InterPro" id="IPR003594">
    <property type="entry name" value="HATPase_dom"/>
</dbReference>
<evidence type="ECO:0000256" key="2">
    <source>
        <dbReference type="ARBA" id="ARBA00012438"/>
    </source>
</evidence>
<dbReference type="InterPro" id="IPR005467">
    <property type="entry name" value="His_kinase_dom"/>
</dbReference>
<dbReference type="SUPFAM" id="SSF55781">
    <property type="entry name" value="GAF domain-like"/>
    <property type="match status" value="1"/>
</dbReference>
<dbReference type="SUPFAM" id="SSF52540">
    <property type="entry name" value="P-loop containing nucleoside triphosphate hydrolases"/>
    <property type="match status" value="1"/>
</dbReference>
<dbReference type="PANTHER" id="PTHR43642">
    <property type="entry name" value="HYBRID SIGNAL TRANSDUCTION HISTIDINE KINASE G"/>
    <property type="match status" value="1"/>
</dbReference>
<evidence type="ECO:0000259" key="5">
    <source>
        <dbReference type="PROSITE" id="PS50011"/>
    </source>
</evidence>
<reference evidence="7 8" key="1">
    <citation type="submission" date="2016-04" db="EMBL/GenBank/DDBJ databases">
        <title>Complete genome sequence of natural rubber-degrading, novel Gram-negative bacterium, Rhizobacter gummiphilus strain NS21.</title>
        <authorList>
            <person name="Tabata M."/>
            <person name="Kasai D."/>
            <person name="Fukuda M."/>
        </authorList>
    </citation>
    <scope>NUCLEOTIDE SEQUENCE [LARGE SCALE GENOMIC DNA]</scope>
    <source>
        <strain evidence="7 8">NS21</strain>
    </source>
</reference>
<dbReference type="SMART" id="SM00387">
    <property type="entry name" value="HATPase_c"/>
    <property type="match status" value="1"/>
</dbReference>
<dbReference type="Gene3D" id="1.10.287.130">
    <property type="match status" value="1"/>
</dbReference>
<dbReference type="Gene3D" id="3.30.450.40">
    <property type="match status" value="1"/>
</dbReference>
<dbReference type="PROSITE" id="PS50011">
    <property type="entry name" value="PROTEIN_KINASE_DOM"/>
    <property type="match status" value="1"/>
</dbReference>
<evidence type="ECO:0000256" key="3">
    <source>
        <dbReference type="ARBA" id="ARBA00022553"/>
    </source>
</evidence>
<dbReference type="InterPro" id="IPR003018">
    <property type="entry name" value="GAF"/>
</dbReference>
<dbReference type="GO" id="GO:0000155">
    <property type="term" value="F:phosphorelay sensor kinase activity"/>
    <property type="evidence" value="ECO:0007669"/>
    <property type="project" value="InterPro"/>
</dbReference>
<dbReference type="Gene3D" id="1.10.510.10">
    <property type="entry name" value="Transferase(Phosphotransferase) domain 1"/>
    <property type="match status" value="1"/>
</dbReference>
<dbReference type="InterPro" id="IPR003661">
    <property type="entry name" value="HisK_dim/P_dom"/>
</dbReference>
<dbReference type="EMBL" id="CP015118">
    <property type="protein sequence ID" value="ARN18709.1"/>
    <property type="molecule type" value="Genomic_DNA"/>
</dbReference>
<dbReference type="PRINTS" id="PR00344">
    <property type="entry name" value="BCTRLSENSOR"/>
</dbReference>
<dbReference type="RefSeq" id="WP_169726495.1">
    <property type="nucleotide sequence ID" value="NZ_BSPR01000012.1"/>
</dbReference>
<evidence type="ECO:0000259" key="6">
    <source>
        <dbReference type="PROSITE" id="PS50109"/>
    </source>
</evidence>
<dbReference type="InterPro" id="IPR027417">
    <property type="entry name" value="P-loop_NTPase"/>
</dbReference>
<keyword evidence="8" id="KW-1185">Reference proteome</keyword>
<dbReference type="EC" id="2.7.13.3" evidence="2"/>
<feature type="domain" description="Histidine kinase" evidence="6">
    <location>
        <begin position="1425"/>
        <end position="1641"/>
    </location>
</feature>
<evidence type="ECO:0000256" key="1">
    <source>
        <dbReference type="ARBA" id="ARBA00000085"/>
    </source>
</evidence>
<dbReference type="SUPFAM" id="SSF56112">
    <property type="entry name" value="Protein kinase-like (PK-like)"/>
    <property type="match status" value="1"/>
</dbReference>
<feature type="region of interest" description="Disordered" evidence="4">
    <location>
        <begin position="1639"/>
        <end position="1662"/>
    </location>
</feature>
<dbReference type="STRING" id="946333.A4W93_01560"/>
<dbReference type="SUPFAM" id="SSF55874">
    <property type="entry name" value="ATPase domain of HSP90 chaperone/DNA topoisomerase II/histidine kinase"/>
    <property type="match status" value="1"/>
</dbReference>
<dbReference type="Pfam" id="PF01590">
    <property type="entry name" value="GAF"/>
    <property type="match status" value="1"/>
</dbReference>
<dbReference type="KEGG" id="rgu:A4W93_01560"/>
<accession>A0A1W6L361</accession>
<dbReference type="InterPro" id="IPR029016">
    <property type="entry name" value="GAF-like_dom_sf"/>
</dbReference>
<dbReference type="Pfam" id="PF13191">
    <property type="entry name" value="AAA_16"/>
    <property type="match status" value="1"/>
</dbReference>
<comment type="catalytic activity">
    <reaction evidence="1">
        <text>ATP + protein L-histidine = ADP + protein N-phospho-L-histidine.</text>
        <dbReference type="EC" id="2.7.13.3"/>
    </reaction>
</comment>
<dbReference type="Proteomes" id="UP000193427">
    <property type="component" value="Chromosome"/>
</dbReference>
<organism evidence="7 8">
    <name type="scientific">Piscinibacter gummiphilus</name>
    <dbReference type="NCBI Taxonomy" id="946333"/>
    <lineage>
        <taxon>Bacteria</taxon>
        <taxon>Pseudomonadati</taxon>
        <taxon>Pseudomonadota</taxon>
        <taxon>Betaproteobacteria</taxon>
        <taxon>Burkholderiales</taxon>
        <taxon>Sphaerotilaceae</taxon>
        <taxon>Piscinibacter</taxon>
    </lineage>
</organism>
<dbReference type="InterPro" id="IPR036890">
    <property type="entry name" value="HATPase_C_sf"/>
</dbReference>
<keyword evidence="3" id="KW-0597">Phosphoprotein</keyword>
<dbReference type="CDD" id="cd00082">
    <property type="entry name" value="HisKA"/>
    <property type="match status" value="1"/>
</dbReference>
<dbReference type="InterPro" id="IPR011009">
    <property type="entry name" value="Kinase-like_dom_sf"/>
</dbReference>
<evidence type="ECO:0000313" key="7">
    <source>
        <dbReference type="EMBL" id="ARN18709.1"/>
    </source>
</evidence>
<dbReference type="Gene3D" id="3.30.565.10">
    <property type="entry name" value="Histidine kinase-like ATPase, C-terminal domain"/>
    <property type="match status" value="1"/>
</dbReference>
<protein>
    <recommendedName>
        <fullName evidence="2">histidine kinase</fullName>
        <ecNumber evidence="2">2.7.13.3</ecNumber>
    </recommendedName>
</protein>
<dbReference type="InterPro" id="IPR053159">
    <property type="entry name" value="Hybrid_Histidine_Kinase"/>
</dbReference>
<dbReference type="InterPro" id="IPR004358">
    <property type="entry name" value="Sig_transdc_His_kin-like_C"/>
</dbReference>
<feature type="domain" description="Protein kinase" evidence="5">
    <location>
        <begin position="1"/>
        <end position="217"/>
    </location>
</feature>
<dbReference type="PROSITE" id="PS50109">
    <property type="entry name" value="HIS_KIN"/>
    <property type="match status" value="1"/>
</dbReference>
<dbReference type="Pfam" id="PF02518">
    <property type="entry name" value="HATPase_c"/>
    <property type="match status" value="1"/>
</dbReference>
<dbReference type="InterPro" id="IPR000719">
    <property type="entry name" value="Prot_kinase_dom"/>
</dbReference>
<dbReference type="GO" id="GO:0005524">
    <property type="term" value="F:ATP binding"/>
    <property type="evidence" value="ECO:0007669"/>
    <property type="project" value="InterPro"/>
</dbReference>
<dbReference type="SUPFAM" id="SSF47384">
    <property type="entry name" value="Homodimeric domain of signal transducing histidine kinase"/>
    <property type="match status" value="1"/>
</dbReference>